<evidence type="ECO:0000313" key="2">
    <source>
        <dbReference type="Proteomes" id="UP000671868"/>
    </source>
</evidence>
<dbReference type="Proteomes" id="UP000671868">
    <property type="component" value="Chromosome"/>
</dbReference>
<evidence type="ECO:0000313" key="1">
    <source>
        <dbReference type="EMBL" id="QTP54193.1"/>
    </source>
</evidence>
<keyword evidence="2" id="KW-1185">Reference proteome</keyword>
<reference evidence="1 2" key="1">
    <citation type="journal article" date="2021" name="Front. Microbiol.">
        <title>Aerobic Denitrification and Heterotrophic Sulfur Oxidation in the Genus Halomonas Revealed by Six Novel Species Characterizations and Genome-Based Analysis.</title>
        <authorList>
            <person name="Wang L."/>
            <person name="Shao Z."/>
        </authorList>
    </citation>
    <scope>NUCLEOTIDE SEQUENCE [LARGE SCALE GENOMIC DNA]</scope>
    <source>
        <strain evidence="1 2">MCCC 1A11059</strain>
    </source>
</reference>
<dbReference type="EMBL" id="CP053381">
    <property type="protein sequence ID" value="QTP54193.1"/>
    <property type="molecule type" value="Genomic_DNA"/>
</dbReference>
<protein>
    <submittedName>
        <fullName evidence="1">Uncharacterized protein</fullName>
    </submittedName>
</protein>
<dbReference type="RefSeq" id="WP_209538694.1">
    <property type="nucleotide sequence ID" value="NZ_CP053381.1"/>
</dbReference>
<organism evidence="1 2">
    <name type="scientific">Billgrantia sulfidoxydans</name>
    <dbReference type="NCBI Taxonomy" id="2733484"/>
    <lineage>
        <taxon>Bacteria</taxon>
        <taxon>Pseudomonadati</taxon>
        <taxon>Pseudomonadota</taxon>
        <taxon>Gammaproteobacteria</taxon>
        <taxon>Oceanospirillales</taxon>
        <taxon>Halomonadaceae</taxon>
        <taxon>Billgrantia</taxon>
    </lineage>
</organism>
<proteinExistence type="predicted"/>
<accession>A0ABX7W5B1</accession>
<sequence length="340" mass="38363">MANNQKWKDKLLSSSFPLEFEAMRCLADKGFSVSSEFSYSRLDGDIQKDFSVDVEAMAFTPFGEENNLTGTVHLLVECKYRKDGTSWLFLPDPNDPGFSPFTLGRTIRAVDSFSKDILVPNSVVSFDENLPFCFKGVEVDLFNASAHDKEIKHGLNQLHYALPSMLASEISSSSWDSPDPSQPFFICPVLLTTAPVYLAKNSLSIDLLKASSDIEEIADRVPYLVTYHDVSPDFIRHCVREFSDNLVFDVEHLNDIGNYRLSKGEYEHLLPLNIIESLLSGRVSELKSYFTQYIVCDWQYFPELVDNLKKSITSAMSGAESDANKCRQGTLLTSRLLQKR</sequence>
<name>A0ABX7W5B1_9GAMM</name>
<gene>
    <name evidence="1" type="ORF">HNO51_05535</name>
</gene>